<evidence type="ECO:0000313" key="12">
    <source>
        <dbReference type="Proteomes" id="UP001560019"/>
    </source>
</evidence>
<protein>
    <recommendedName>
        <fullName evidence="4 8">3-deoxy-D-manno-octulosonic acid transferase</fullName>
        <shortName evidence="8">Kdo transferase</shortName>
        <ecNumber evidence="3 8">2.4.99.12</ecNumber>
    </recommendedName>
    <alternativeName>
        <fullName evidence="6 8">Lipid IV(A) 3-deoxy-D-manno-octulosonic acid transferase</fullName>
    </alternativeName>
</protein>
<evidence type="ECO:0000313" key="11">
    <source>
        <dbReference type="EMBL" id="MEX5728074.1"/>
    </source>
</evidence>
<keyword evidence="8" id="KW-0472">Membrane</keyword>
<sequence length="401" mass="42026">MAPSPGLGIVPARRPAPQAEGRRPAGPLLWVHAPPEDMTGAIAEIVSLVEDDLPGLCTLVTGPASAQAGAMFAAHGVGGALIRPAPPEERAAATDFAYHWRPDLSVWFPSTLARQLLRAAARAGAGAVLIGTGIPPAWHARWRPVGQRAMVRRFDRVFAADTLGAAIFQTLGIARERITVSGRLSESGISPGCNEAERAAMAKALAHRPAWLAYGATPEEDALVCTAHAAALRLSHRLLLLLAPDDPARATALAKALRKAGWRVAQRSADDEIDEETQIYLADTEGEDGLWYRLAPVAFLAGTLAAQKGRDPFPAASLGAAVVHGPGTGDFAPRYRRLAAAGAAWQVRDAQGLAEALETLLAPERAAAMAHAAWQVTTEGAEAAQSVADYLIGELRARGAG</sequence>
<keyword evidence="12" id="KW-1185">Reference proteome</keyword>
<accession>A0ABV3XSM6</accession>
<proteinExistence type="inferred from homology"/>
<organism evidence="11 12">
    <name type="scientific">Rhodovulum iodosum</name>
    <dbReference type="NCBI Taxonomy" id="68291"/>
    <lineage>
        <taxon>Bacteria</taxon>
        <taxon>Pseudomonadati</taxon>
        <taxon>Pseudomonadota</taxon>
        <taxon>Alphaproteobacteria</taxon>
        <taxon>Rhodobacterales</taxon>
        <taxon>Paracoccaceae</taxon>
        <taxon>Rhodovulum</taxon>
    </lineage>
</organism>
<evidence type="ECO:0000256" key="8">
    <source>
        <dbReference type="RuleBase" id="RU365103"/>
    </source>
</evidence>
<dbReference type="PANTHER" id="PTHR42755:SF1">
    <property type="entry name" value="3-DEOXY-D-MANNO-OCTULOSONIC ACID TRANSFERASE, MITOCHONDRIAL-RELATED"/>
    <property type="match status" value="1"/>
</dbReference>
<evidence type="ECO:0000256" key="1">
    <source>
        <dbReference type="ARBA" id="ARBA00003394"/>
    </source>
</evidence>
<comment type="function">
    <text evidence="1 8">Involved in lipopolysaccharide (LPS) biosynthesis. Catalyzes the transfer of 3-deoxy-D-manno-octulosonate (Kdo) residue(s) from CMP-Kdo to lipid IV(A), the tetraacyldisaccharide-1,4'-bisphosphate precursor of lipid A.</text>
</comment>
<evidence type="ECO:0000256" key="5">
    <source>
        <dbReference type="ARBA" id="ARBA00022679"/>
    </source>
</evidence>
<dbReference type="Gene3D" id="3.40.50.2000">
    <property type="entry name" value="Glycogen Phosphorylase B"/>
    <property type="match status" value="1"/>
</dbReference>
<dbReference type="InterPro" id="IPR038107">
    <property type="entry name" value="Glycos_transf_N_sf"/>
</dbReference>
<dbReference type="InterPro" id="IPR007507">
    <property type="entry name" value="Glycos_transf_N"/>
</dbReference>
<evidence type="ECO:0000259" key="10">
    <source>
        <dbReference type="Pfam" id="PF04413"/>
    </source>
</evidence>
<comment type="caution">
    <text evidence="11">The sequence shown here is derived from an EMBL/GenBank/DDBJ whole genome shotgun (WGS) entry which is preliminary data.</text>
</comment>
<keyword evidence="8" id="KW-0448">Lipopolysaccharide biosynthesis</keyword>
<evidence type="ECO:0000256" key="7">
    <source>
        <dbReference type="ARBA" id="ARBA00049183"/>
    </source>
</evidence>
<comment type="similarity">
    <text evidence="8">Belongs to the glycosyltransferase group 1 family.</text>
</comment>
<comment type="subcellular location">
    <subcellularLocation>
        <location evidence="8">Cell membrane</location>
    </subcellularLocation>
</comment>
<evidence type="ECO:0000256" key="4">
    <source>
        <dbReference type="ARBA" id="ARBA00019077"/>
    </source>
</evidence>
<dbReference type="Gene3D" id="3.40.50.11720">
    <property type="entry name" value="3-Deoxy-D-manno-octulosonic-acid transferase, N-terminal domain"/>
    <property type="match status" value="1"/>
</dbReference>
<comment type="catalytic activity">
    <reaction evidence="7 8">
        <text>lipid IVA (E. coli) + CMP-3-deoxy-beta-D-manno-octulosonate = alpha-Kdo-(2-&gt;6)-lipid IVA (E. coli) + CMP + H(+)</text>
        <dbReference type="Rhea" id="RHEA:28066"/>
        <dbReference type="ChEBI" id="CHEBI:15378"/>
        <dbReference type="ChEBI" id="CHEBI:58603"/>
        <dbReference type="ChEBI" id="CHEBI:60364"/>
        <dbReference type="ChEBI" id="CHEBI:60377"/>
        <dbReference type="ChEBI" id="CHEBI:85987"/>
        <dbReference type="EC" id="2.4.99.12"/>
    </reaction>
</comment>
<keyword evidence="8" id="KW-1003">Cell membrane</keyword>
<gene>
    <name evidence="11" type="ORF">Ga0609869_001427</name>
</gene>
<dbReference type="GO" id="GO:0016740">
    <property type="term" value="F:transferase activity"/>
    <property type="evidence" value="ECO:0007669"/>
    <property type="project" value="UniProtKB-KW"/>
</dbReference>
<comment type="pathway">
    <text evidence="2 8">Bacterial outer membrane biogenesis; LPS core biosynthesis.</text>
</comment>
<dbReference type="EMBL" id="JBEHHI010000001">
    <property type="protein sequence ID" value="MEX5728074.1"/>
    <property type="molecule type" value="Genomic_DNA"/>
</dbReference>
<dbReference type="PANTHER" id="PTHR42755">
    <property type="entry name" value="3-DEOXY-MANNO-OCTULOSONATE CYTIDYLYLTRANSFERASE"/>
    <property type="match status" value="1"/>
</dbReference>
<evidence type="ECO:0000256" key="6">
    <source>
        <dbReference type="ARBA" id="ARBA00031445"/>
    </source>
</evidence>
<dbReference type="RefSeq" id="WP_170168874.1">
    <property type="nucleotide sequence ID" value="NZ_JBEHHI010000001.1"/>
</dbReference>
<dbReference type="Proteomes" id="UP001560019">
    <property type="component" value="Unassembled WGS sequence"/>
</dbReference>
<dbReference type="SUPFAM" id="SSF53756">
    <property type="entry name" value="UDP-Glycosyltransferase/glycogen phosphorylase"/>
    <property type="match status" value="1"/>
</dbReference>
<evidence type="ECO:0000256" key="2">
    <source>
        <dbReference type="ARBA" id="ARBA00004713"/>
    </source>
</evidence>
<feature type="region of interest" description="Disordered" evidence="9">
    <location>
        <begin position="1"/>
        <end position="25"/>
    </location>
</feature>
<dbReference type="InterPro" id="IPR039901">
    <property type="entry name" value="Kdotransferase"/>
</dbReference>
<feature type="domain" description="3-deoxy-D-manno-octulosonic-acid transferase N-terminal" evidence="10">
    <location>
        <begin position="23"/>
        <end position="184"/>
    </location>
</feature>
<dbReference type="EC" id="2.4.99.12" evidence="3 8"/>
<dbReference type="Pfam" id="PF04413">
    <property type="entry name" value="Glycos_transf_N"/>
    <property type="match status" value="1"/>
</dbReference>
<evidence type="ECO:0000256" key="9">
    <source>
        <dbReference type="SAM" id="MobiDB-lite"/>
    </source>
</evidence>
<evidence type="ECO:0000256" key="3">
    <source>
        <dbReference type="ARBA" id="ARBA00012621"/>
    </source>
</evidence>
<name>A0ABV3XSM6_9RHOB</name>
<keyword evidence="5 8" id="KW-0808">Transferase</keyword>
<reference evidence="11 12" key="1">
    <citation type="submission" date="2024-06" db="EMBL/GenBank/DDBJ databases">
        <title>Genome of Rhodovulum iodosum, a marine photoferrotroph.</title>
        <authorList>
            <person name="Bianchini G."/>
            <person name="Nikeleit V."/>
            <person name="Kappler A."/>
            <person name="Bryce C."/>
            <person name="Sanchez-Baracaldo P."/>
        </authorList>
    </citation>
    <scope>NUCLEOTIDE SEQUENCE [LARGE SCALE GENOMIC DNA]</scope>
    <source>
        <strain evidence="11 12">UT/N1</strain>
    </source>
</reference>